<evidence type="ECO:0000256" key="1">
    <source>
        <dbReference type="SAM" id="MobiDB-lite"/>
    </source>
</evidence>
<name>A0ABD3J8C9_EUCGL</name>
<dbReference type="PANTHER" id="PTHR31722:SF71">
    <property type="entry name" value="GENOME ASSEMBLY, CHROMOSOME: A05"/>
    <property type="match status" value="1"/>
</dbReference>
<keyword evidence="3" id="KW-1185">Reference proteome</keyword>
<dbReference type="PANTHER" id="PTHR31722">
    <property type="entry name" value="OS06G0675200 PROTEIN"/>
    <property type="match status" value="1"/>
</dbReference>
<organism evidence="2 3">
    <name type="scientific">Eucalyptus globulus</name>
    <name type="common">Tasmanian blue gum</name>
    <dbReference type="NCBI Taxonomy" id="34317"/>
    <lineage>
        <taxon>Eukaryota</taxon>
        <taxon>Viridiplantae</taxon>
        <taxon>Streptophyta</taxon>
        <taxon>Embryophyta</taxon>
        <taxon>Tracheophyta</taxon>
        <taxon>Spermatophyta</taxon>
        <taxon>Magnoliopsida</taxon>
        <taxon>eudicotyledons</taxon>
        <taxon>Gunneridae</taxon>
        <taxon>Pentapetalae</taxon>
        <taxon>rosids</taxon>
        <taxon>malvids</taxon>
        <taxon>Myrtales</taxon>
        <taxon>Myrtaceae</taxon>
        <taxon>Myrtoideae</taxon>
        <taxon>Eucalypteae</taxon>
        <taxon>Eucalyptus</taxon>
    </lineage>
</organism>
<comment type="caution">
    <text evidence="2">The sequence shown here is derived from an EMBL/GenBank/DDBJ whole genome shotgun (WGS) entry which is preliminary data.</text>
</comment>
<protein>
    <submittedName>
        <fullName evidence="2">Uncharacterized protein</fullName>
    </submittedName>
</protein>
<feature type="region of interest" description="Disordered" evidence="1">
    <location>
        <begin position="21"/>
        <end position="43"/>
    </location>
</feature>
<accession>A0ABD3J8C9</accession>
<dbReference type="Proteomes" id="UP001634007">
    <property type="component" value="Unassembled WGS sequence"/>
</dbReference>
<reference evidence="2 3" key="1">
    <citation type="submission" date="2024-11" db="EMBL/GenBank/DDBJ databases">
        <title>Chromosome-level genome assembly of Eucalyptus globulus Labill. provides insights into its genome evolution.</title>
        <authorList>
            <person name="Li X."/>
        </authorList>
    </citation>
    <scope>NUCLEOTIDE SEQUENCE [LARGE SCALE GENOMIC DNA]</scope>
    <source>
        <strain evidence="2">CL2024</strain>
        <tissue evidence="2">Fresh tender leaves</tissue>
    </source>
</reference>
<sequence>MFNNEQEGFYASSTMLGPRISFSHDFADTQQQPPIRHEGRSYKEAPVSSDFEFSVNNNSMIPADEIFSKGKLLPLKSNGANSLRKMTLRDELLVDDDDSNDALPRLTSSPGRWRERWGLKRSHFASKKGDRSESSLEKVVEDKASIFAYTNKK</sequence>
<evidence type="ECO:0000313" key="2">
    <source>
        <dbReference type="EMBL" id="KAL3722406.1"/>
    </source>
</evidence>
<dbReference type="EMBL" id="JBJKBG010000009">
    <property type="protein sequence ID" value="KAL3722406.1"/>
    <property type="molecule type" value="Genomic_DNA"/>
</dbReference>
<dbReference type="AlphaFoldDB" id="A0ABD3J8C9"/>
<gene>
    <name evidence="2" type="ORF">ACJRO7_034733</name>
</gene>
<proteinExistence type="predicted"/>
<evidence type="ECO:0000313" key="3">
    <source>
        <dbReference type="Proteomes" id="UP001634007"/>
    </source>
</evidence>